<accession>A7EMU7</accession>
<protein>
    <submittedName>
        <fullName evidence="1">Uncharacterized protein</fullName>
    </submittedName>
</protein>
<proteinExistence type="predicted"/>
<gene>
    <name evidence="1" type="ORF">SS1G_06646</name>
</gene>
<name>A7EMU7_SCLS1</name>
<dbReference type="RefSeq" id="XP_001592405.1">
    <property type="nucleotide sequence ID" value="XM_001592355.1"/>
</dbReference>
<dbReference type="InParanoid" id="A7EMU7"/>
<reference evidence="2" key="1">
    <citation type="journal article" date="2011" name="PLoS Genet.">
        <title>Genomic analysis of the necrotrophic fungal pathogens Sclerotinia sclerotiorum and Botrytis cinerea.</title>
        <authorList>
            <person name="Amselem J."/>
            <person name="Cuomo C.A."/>
            <person name="van Kan J.A."/>
            <person name="Viaud M."/>
            <person name="Benito E.P."/>
            <person name="Couloux A."/>
            <person name="Coutinho P.M."/>
            <person name="de Vries R.P."/>
            <person name="Dyer P.S."/>
            <person name="Fillinger S."/>
            <person name="Fournier E."/>
            <person name="Gout L."/>
            <person name="Hahn M."/>
            <person name="Kohn L."/>
            <person name="Lapalu N."/>
            <person name="Plummer K.M."/>
            <person name="Pradier J.M."/>
            <person name="Quevillon E."/>
            <person name="Sharon A."/>
            <person name="Simon A."/>
            <person name="ten Have A."/>
            <person name="Tudzynski B."/>
            <person name="Tudzynski P."/>
            <person name="Wincker P."/>
            <person name="Andrew M."/>
            <person name="Anthouard V."/>
            <person name="Beever R.E."/>
            <person name="Beffa R."/>
            <person name="Benoit I."/>
            <person name="Bouzid O."/>
            <person name="Brault B."/>
            <person name="Chen Z."/>
            <person name="Choquer M."/>
            <person name="Collemare J."/>
            <person name="Cotton P."/>
            <person name="Danchin E.G."/>
            <person name="Da Silva C."/>
            <person name="Gautier A."/>
            <person name="Giraud C."/>
            <person name="Giraud T."/>
            <person name="Gonzalez C."/>
            <person name="Grossetete S."/>
            <person name="Guldener U."/>
            <person name="Henrissat B."/>
            <person name="Howlett B.J."/>
            <person name="Kodira C."/>
            <person name="Kretschmer M."/>
            <person name="Lappartient A."/>
            <person name="Leroch M."/>
            <person name="Levis C."/>
            <person name="Mauceli E."/>
            <person name="Neuveglise C."/>
            <person name="Oeser B."/>
            <person name="Pearson M."/>
            <person name="Poulain J."/>
            <person name="Poussereau N."/>
            <person name="Quesneville H."/>
            <person name="Rascle C."/>
            <person name="Schumacher J."/>
            <person name="Segurens B."/>
            <person name="Sexton A."/>
            <person name="Silva E."/>
            <person name="Sirven C."/>
            <person name="Soanes D.M."/>
            <person name="Talbot N.J."/>
            <person name="Templeton M."/>
            <person name="Yandava C."/>
            <person name="Yarden O."/>
            <person name="Zeng Q."/>
            <person name="Rollins J.A."/>
            <person name="Lebrun M.H."/>
            <person name="Dickman M."/>
        </authorList>
    </citation>
    <scope>NUCLEOTIDE SEQUENCE [LARGE SCALE GENOMIC DNA]</scope>
    <source>
        <strain evidence="2">ATCC 18683 / 1980 / Ss-1</strain>
    </source>
</reference>
<sequence length="43" mass="4904">MIFEEAIPAQLNIGGDGIMETFEGRAVETMSEEKIDFIDERRD</sequence>
<organism evidence="1 2">
    <name type="scientific">Sclerotinia sclerotiorum (strain ATCC 18683 / 1980 / Ss-1)</name>
    <name type="common">White mold</name>
    <name type="synonym">Whetzelinia sclerotiorum</name>
    <dbReference type="NCBI Taxonomy" id="665079"/>
    <lineage>
        <taxon>Eukaryota</taxon>
        <taxon>Fungi</taxon>
        <taxon>Dikarya</taxon>
        <taxon>Ascomycota</taxon>
        <taxon>Pezizomycotina</taxon>
        <taxon>Leotiomycetes</taxon>
        <taxon>Helotiales</taxon>
        <taxon>Sclerotiniaceae</taxon>
        <taxon>Sclerotinia</taxon>
    </lineage>
</organism>
<dbReference type="AlphaFoldDB" id="A7EMU7"/>
<dbReference type="KEGG" id="ssl:SS1G_06646"/>
<dbReference type="EMBL" id="CH476628">
    <property type="protein sequence ID" value="EDO04163.1"/>
    <property type="molecule type" value="Genomic_DNA"/>
</dbReference>
<dbReference type="Proteomes" id="UP000001312">
    <property type="component" value="Unassembled WGS sequence"/>
</dbReference>
<dbReference type="GeneID" id="5488255"/>
<evidence type="ECO:0000313" key="1">
    <source>
        <dbReference type="EMBL" id="EDO04163.1"/>
    </source>
</evidence>
<evidence type="ECO:0000313" key="2">
    <source>
        <dbReference type="Proteomes" id="UP000001312"/>
    </source>
</evidence>
<keyword evidence="2" id="KW-1185">Reference proteome</keyword>